<proteinExistence type="predicted"/>
<dbReference type="RefSeq" id="WP_093840259.1">
    <property type="nucleotide sequence ID" value="NZ_FOLM01000011.1"/>
</dbReference>
<dbReference type="OrthoDB" id="9342777at2"/>
<evidence type="ECO:0000313" key="2">
    <source>
        <dbReference type="EMBL" id="SFD23931.1"/>
    </source>
</evidence>
<dbReference type="EMBL" id="FOLM01000011">
    <property type="protein sequence ID" value="SFD23931.1"/>
    <property type="molecule type" value="Genomic_DNA"/>
</dbReference>
<dbReference type="InterPro" id="IPR043857">
    <property type="entry name" value="DUF5819"/>
</dbReference>
<reference evidence="2 3" key="1">
    <citation type="submission" date="2016-10" db="EMBL/GenBank/DDBJ databases">
        <authorList>
            <person name="de Groot N.N."/>
        </authorList>
    </citation>
    <scope>NUCLEOTIDE SEQUENCE [LARGE SCALE GENOMIC DNA]</scope>
    <source>
        <strain evidence="2 3">CGMCC 4.5739</strain>
    </source>
</reference>
<sequence length="254" mass="28481">MQPPEEPRGQDDGAEPAASGRDGAVSLADESPETVRFSALSPVSRLVIAVGVGLATVLTSWHLAAAFLFVAPENTVTGEYGQTIRDYIYPELEQNWKLFAPNPLQQNVDVEVRAEYRTPDGKLETTEWINLSGIDYEHIRHNLAPSHTAQNMLRRAWDFFDNSHTDGRPNGMRGELSGAYVHRIALLRLSELMDVDTVERLQLRSAIRRVDAPQWSEENIDTSASYNELDWWTVRDNDRPSGALAPDKPAEDEQ</sequence>
<keyword evidence="3" id="KW-1185">Reference proteome</keyword>
<dbReference type="Proteomes" id="UP000199207">
    <property type="component" value="Unassembled WGS sequence"/>
</dbReference>
<protein>
    <submittedName>
        <fullName evidence="2">Uncharacterized protein</fullName>
    </submittedName>
</protein>
<accession>A0A1I1QP94</accession>
<dbReference type="AlphaFoldDB" id="A0A1I1QP94"/>
<evidence type="ECO:0000313" key="3">
    <source>
        <dbReference type="Proteomes" id="UP000199207"/>
    </source>
</evidence>
<evidence type="ECO:0000256" key="1">
    <source>
        <dbReference type="SAM" id="MobiDB-lite"/>
    </source>
</evidence>
<gene>
    <name evidence="2" type="ORF">SAMN05421773_111210</name>
</gene>
<feature type="region of interest" description="Disordered" evidence="1">
    <location>
        <begin position="1"/>
        <end position="30"/>
    </location>
</feature>
<dbReference type="Pfam" id="PF19136">
    <property type="entry name" value="DUF5819"/>
    <property type="match status" value="1"/>
</dbReference>
<name>A0A1I1QP94_9ACTN</name>
<feature type="compositionally biased region" description="Basic and acidic residues" evidence="1">
    <location>
        <begin position="1"/>
        <end position="11"/>
    </location>
</feature>
<dbReference type="STRING" id="910347.SAMN05421773_111210"/>
<organism evidence="2 3">
    <name type="scientific">Streptomyces aidingensis</name>
    <dbReference type="NCBI Taxonomy" id="910347"/>
    <lineage>
        <taxon>Bacteria</taxon>
        <taxon>Bacillati</taxon>
        <taxon>Actinomycetota</taxon>
        <taxon>Actinomycetes</taxon>
        <taxon>Kitasatosporales</taxon>
        <taxon>Streptomycetaceae</taxon>
        <taxon>Streptomyces</taxon>
    </lineage>
</organism>